<sequence length="420" mass="46327">MSDCLFSDKIIREGVANYGTPFWLYDQATIEKRVQELKCFDTIRFAQKACPNLSILSLIRKCGAVVDAVSAGEIVRALRAGFKGGESDKQVPQIVYTADIFDRDAIELVKKHKIHVNVGSADMIQQLADAGVRSNITLRLNPGFGHGHSQKTNTGGPLSKHGVWYSQIKDCLKLAQSNGMWITGLHMHIGSGSDFEHLSKVCDAMRDASRHLGSHLRVISAGGGLPIPYKETEKNNRIDVKAYYDLWNKTRKDIAQSIGHDLALEVEPGRYLVAESAVLVAEIRAVKKQADNLFYLVDAGFNDLVRPSFYGSYHAISIVSSDGRNLGEAQDAIVAGPLCESGDVFTQEEGGFVVSRKLPEAKVGDFLVLHDTGAYGSAMSSNYNSRRYAPEILFSNGELKLIRERQTFDQLMENEKIVTL</sequence>
<feature type="binding site" evidence="5">
    <location>
        <position position="340"/>
    </location>
    <ligand>
        <name>substrate</name>
    </ligand>
</feature>
<comment type="similarity">
    <text evidence="5">Belongs to the Orn/Lys/Arg decarboxylase class-II family. LysA subfamily.</text>
</comment>
<dbReference type="STRING" id="28122.SAMN02745108_00028"/>
<dbReference type="InterPro" id="IPR022644">
    <property type="entry name" value="De-COase2_N"/>
</dbReference>
<comment type="pathway">
    <text evidence="5 8">Amino-acid biosynthesis; L-lysine biosynthesis via DAP pathway; L-lysine from DL-2,6-diaminopimelate: step 1/1.</text>
</comment>
<keyword evidence="5" id="KW-0028">Amino-acid biosynthesis</keyword>
<feature type="binding site" evidence="5">
    <location>
        <position position="270"/>
    </location>
    <ligand>
        <name>substrate</name>
    </ligand>
</feature>
<feature type="binding site" evidence="5">
    <location>
        <position position="375"/>
    </location>
    <ligand>
        <name>substrate</name>
    </ligand>
</feature>
<evidence type="ECO:0000256" key="1">
    <source>
        <dbReference type="ARBA" id="ARBA00001933"/>
    </source>
</evidence>
<dbReference type="PROSITE" id="PS00879">
    <property type="entry name" value="ODR_DC_2_2"/>
    <property type="match status" value="1"/>
</dbReference>
<dbReference type="HAMAP" id="MF_02120">
    <property type="entry name" value="LysA"/>
    <property type="match status" value="1"/>
</dbReference>
<accession>A0A1T4JQV2</accession>
<dbReference type="GO" id="GO:0008836">
    <property type="term" value="F:diaminopimelate decarboxylase activity"/>
    <property type="evidence" value="ECO:0007669"/>
    <property type="project" value="UniProtKB-UniRule"/>
</dbReference>
<evidence type="ECO:0000256" key="2">
    <source>
        <dbReference type="ARBA" id="ARBA00022793"/>
    </source>
</evidence>
<feature type="binding site" evidence="5">
    <location>
        <position position="310"/>
    </location>
    <ligand>
        <name>substrate</name>
    </ligand>
</feature>
<evidence type="ECO:0000256" key="6">
    <source>
        <dbReference type="NCBIfam" id="TIGR01048"/>
    </source>
</evidence>
<dbReference type="AlphaFoldDB" id="A0A1T4JQV2"/>
<proteinExistence type="inferred from homology"/>
<dbReference type="PRINTS" id="PR01179">
    <property type="entry name" value="ODADCRBXLASE"/>
</dbReference>
<keyword evidence="4 5" id="KW-0456">Lyase</keyword>
<dbReference type="CDD" id="cd06828">
    <property type="entry name" value="PLPDE_III_DapDC"/>
    <property type="match status" value="1"/>
</dbReference>
<feature type="binding site" evidence="5">
    <location>
        <position position="224"/>
    </location>
    <ligand>
        <name>pyridoxal 5'-phosphate</name>
        <dbReference type="ChEBI" id="CHEBI:597326"/>
    </ligand>
</feature>
<keyword evidence="5 8" id="KW-0457">Lysine biosynthesis</keyword>
<dbReference type="Gene3D" id="3.20.20.10">
    <property type="entry name" value="Alanine racemase"/>
    <property type="match status" value="1"/>
</dbReference>
<comment type="function">
    <text evidence="5">Specifically catalyzes the decarboxylation of meso-diaminopimelate (meso-DAP) to L-lysine.</text>
</comment>
<feature type="domain" description="Orn/DAP/Arg decarboxylase 2 N-terminal" evidence="9">
    <location>
        <begin position="31"/>
        <end position="274"/>
    </location>
</feature>
<evidence type="ECO:0000313" key="11">
    <source>
        <dbReference type="Proteomes" id="UP000190449"/>
    </source>
</evidence>
<dbReference type="PANTHER" id="PTHR43727">
    <property type="entry name" value="DIAMINOPIMELATE DECARBOXYLASE"/>
    <property type="match status" value="1"/>
</dbReference>
<evidence type="ECO:0000256" key="8">
    <source>
        <dbReference type="RuleBase" id="RU003738"/>
    </source>
</evidence>
<dbReference type="GO" id="GO:0009089">
    <property type="term" value="P:lysine biosynthetic process via diaminopimelate"/>
    <property type="evidence" value="ECO:0007669"/>
    <property type="project" value="UniProtKB-UniRule"/>
</dbReference>
<dbReference type="Gene3D" id="2.40.37.10">
    <property type="entry name" value="Lyase, Ornithine Decarboxylase, Chain A, domain 1"/>
    <property type="match status" value="1"/>
</dbReference>
<dbReference type="EMBL" id="FUWU01000001">
    <property type="protein sequence ID" value="SJZ32534.1"/>
    <property type="molecule type" value="Genomic_DNA"/>
</dbReference>
<gene>
    <name evidence="5" type="primary">lysA</name>
    <name evidence="10" type="ORF">SAMN02745108_00028</name>
</gene>
<evidence type="ECO:0000313" key="10">
    <source>
        <dbReference type="EMBL" id="SJZ32534.1"/>
    </source>
</evidence>
<name>A0A1T4JQV2_9BACT</name>
<dbReference type="GO" id="GO:0030170">
    <property type="term" value="F:pyridoxal phosphate binding"/>
    <property type="evidence" value="ECO:0007669"/>
    <property type="project" value="UniProtKB-UniRule"/>
</dbReference>
<dbReference type="NCBIfam" id="TIGR01048">
    <property type="entry name" value="lysA"/>
    <property type="match status" value="1"/>
</dbReference>
<dbReference type="UniPathway" id="UPA00034">
    <property type="reaction ID" value="UER00027"/>
</dbReference>
<feature type="binding site" evidence="5">
    <location>
        <begin position="267"/>
        <end position="270"/>
    </location>
    <ligand>
        <name>pyridoxal 5'-phosphate</name>
        <dbReference type="ChEBI" id="CHEBI:597326"/>
    </ligand>
</feature>
<protein>
    <recommendedName>
        <fullName evidence="5 6">Diaminopimelate decarboxylase</fullName>
        <shortName evidence="5">DAP decarboxylase</shortName>
        <shortName evidence="5">DAPDC</shortName>
        <ecNumber evidence="5 6">4.1.1.20</ecNumber>
    </recommendedName>
</protein>
<dbReference type="SUPFAM" id="SSF51419">
    <property type="entry name" value="PLP-binding barrel"/>
    <property type="match status" value="1"/>
</dbReference>
<dbReference type="PROSITE" id="PS00878">
    <property type="entry name" value="ODR_DC_2_1"/>
    <property type="match status" value="1"/>
</dbReference>
<comment type="subunit">
    <text evidence="5">Homodimer.</text>
</comment>
<dbReference type="PRINTS" id="PR01181">
    <property type="entry name" value="DAPDCRBXLASE"/>
</dbReference>
<evidence type="ECO:0000259" key="9">
    <source>
        <dbReference type="Pfam" id="PF02784"/>
    </source>
</evidence>
<dbReference type="RefSeq" id="WP_078775252.1">
    <property type="nucleotide sequence ID" value="NZ_FUWU01000001.1"/>
</dbReference>
<dbReference type="SUPFAM" id="SSF50621">
    <property type="entry name" value="Alanine racemase C-terminal domain-like"/>
    <property type="match status" value="1"/>
</dbReference>
<dbReference type="InterPro" id="IPR000183">
    <property type="entry name" value="Orn/DAP/Arg_de-COase"/>
</dbReference>
<dbReference type="EC" id="4.1.1.20" evidence="5 6"/>
<feature type="binding site" evidence="5">
    <location>
        <position position="375"/>
    </location>
    <ligand>
        <name>pyridoxal 5'-phosphate</name>
        <dbReference type="ChEBI" id="CHEBI:597326"/>
    </ligand>
</feature>
<comment type="catalytic activity">
    <reaction evidence="5 8">
        <text>meso-2,6-diaminopimelate + H(+) = L-lysine + CO2</text>
        <dbReference type="Rhea" id="RHEA:15101"/>
        <dbReference type="ChEBI" id="CHEBI:15378"/>
        <dbReference type="ChEBI" id="CHEBI:16526"/>
        <dbReference type="ChEBI" id="CHEBI:32551"/>
        <dbReference type="ChEBI" id="CHEBI:57791"/>
        <dbReference type="EC" id="4.1.1.20"/>
    </reaction>
</comment>
<feature type="modified residue" description="N6-(pyridoxal phosphate)lysine" evidence="5 7">
    <location>
        <position position="48"/>
    </location>
</feature>
<keyword evidence="2 5" id="KW-0210">Decarboxylase</keyword>
<comment type="cofactor">
    <cofactor evidence="1 5 7 8">
        <name>pyridoxal 5'-phosphate</name>
        <dbReference type="ChEBI" id="CHEBI:597326"/>
    </cofactor>
</comment>
<evidence type="ECO:0000256" key="3">
    <source>
        <dbReference type="ARBA" id="ARBA00022898"/>
    </source>
</evidence>
<dbReference type="InterPro" id="IPR029066">
    <property type="entry name" value="PLP-binding_barrel"/>
</dbReference>
<dbReference type="InterPro" id="IPR022653">
    <property type="entry name" value="De-COase2_pyr-phos_BS"/>
</dbReference>
<dbReference type="InterPro" id="IPR002986">
    <property type="entry name" value="DAP_deCOOHase_LysA"/>
</dbReference>
<feature type="binding site" evidence="5">
    <location>
        <position position="306"/>
    </location>
    <ligand>
        <name>substrate</name>
    </ligand>
</feature>
<dbReference type="Pfam" id="PF02784">
    <property type="entry name" value="Orn_Arg_deC_N"/>
    <property type="match status" value="1"/>
</dbReference>
<keyword evidence="3 5" id="KW-0663">Pyridoxal phosphate</keyword>
<evidence type="ECO:0000256" key="5">
    <source>
        <dbReference type="HAMAP-Rule" id="MF_02120"/>
    </source>
</evidence>
<dbReference type="InterPro" id="IPR009006">
    <property type="entry name" value="Ala_racemase/Decarboxylase_C"/>
</dbReference>
<feature type="active site" description="Proton donor" evidence="7">
    <location>
        <position position="339"/>
    </location>
</feature>
<evidence type="ECO:0000256" key="4">
    <source>
        <dbReference type="ARBA" id="ARBA00023239"/>
    </source>
</evidence>
<dbReference type="PANTHER" id="PTHR43727:SF2">
    <property type="entry name" value="GROUP IV DECARBOXYLASE"/>
    <property type="match status" value="1"/>
</dbReference>
<dbReference type="Proteomes" id="UP000190449">
    <property type="component" value="Unassembled WGS sequence"/>
</dbReference>
<evidence type="ECO:0000256" key="7">
    <source>
        <dbReference type="PIRSR" id="PIRSR600183-50"/>
    </source>
</evidence>
<reference evidence="10 11" key="1">
    <citation type="submission" date="2017-02" db="EMBL/GenBank/DDBJ databases">
        <authorList>
            <person name="Peterson S.W."/>
        </authorList>
    </citation>
    <scope>NUCLEOTIDE SEQUENCE [LARGE SCALE GENOMIC DNA]</scope>
    <source>
        <strain evidence="10 11">ATCC 43854</strain>
    </source>
</reference>
<dbReference type="InterPro" id="IPR022657">
    <property type="entry name" value="De-COase2_CS"/>
</dbReference>
<organism evidence="10 11">
    <name type="scientific">Fibrobacter intestinalis</name>
    <dbReference type="NCBI Taxonomy" id="28122"/>
    <lineage>
        <taxon>Bacteria</taxon>
        <taxon>Pseudomonadati</taxon>
        <taxon>Fibrobacterota</taxon>
        <taxon>Fibrobacteria</taxon>
        <taxon>Fibrobacterales</taxon>
        <taxon>Fibrobacteraceae</taxon>
        <taxon>Fibrobacter</taxon>
    </lineage>
</organism>